<feature type="transmembrane region" description="Helical" evidence="2">
    <location>
        <begin position="51"/>
        <end position="78"/>
    </location>
</feature>
<keyword evidence="5" id="KW-1185">Reference proteome</keyword>
<dbReference type="PANTHER" id="PTHR31852">
    <property type="entry name" value="LATE EMBRYOGENESIS ABUNDANT (LEA) HYDROXYPROLINE-RICH GLYCOPROTEIN FAMILY"/>
    <property type="match status" value="1"/>
</dbReference>
<dbReference type="InterPro" id="IPR055301">
    <property type="entry name" value="Lea14-like_2"/>
</dbReference>
<evidence type="ECO:0000259" key="3">
    <source>
        <dbReference type="Pfam" id="PF03168"/>
    </source>
</evidence>
<evidence type="ECO:0000256" key="1">
    <source>
        <dbReference type="SAM" id="MobiDB-lite"/>
    </source>
</evidence>
<proteinExistence type="predicted"/>
<evidence type="ECO:0000313" key="4">
    <source>
        <dbReference type="EMBL" id="KAF3340110.1"/>
    </source>
</evidence>
<dbReference type="AlphaFoldDB" id="A0A833VSE4"/>
<keyword evidence="2" id="KW-1133">Transmembrane helix</keyword>
<evidence type="ECO:0000256" key="2">
    <source>
        <dbReference type="SAM" id="Phobius"/>
    </source>
</evidence>
<dbReference type="OrthoDB" id="764273at2759"/>
<dbReference type="Gene3D" id="2.60.40.1820">
    <property type="match status" value="1"/>
</dbReference>
<name>A0A833VSE4_9POAL</name>
<reference evidence="4" key="1">
    <citation type="submission" date="2020-01" db="EMBL/GenBank/DDBJ databases">
        <title>Genome sequence of Kobresia littledalei, the first chromosome-level genome in the family Cyperaceae.</title>
        <authorList>
            <person name="Qu G."/>
        </authorList>
    </citation>
    <scope>NUCLEOTIDE SEQUENCE</scope>
    <source>
        <strain evidence="4">C.B.Clarke</strain>
        <tissue evidence="4">Leaf</tissue>
    </source>
</reference>
<feature type="compositionally biased region" description="Polar residues" evidence="1">
    <location>
        <begin position="14"/>
        <end position="23"/>
    </location>
</feature>
<sequence>MDQNQTTKEENPTKPLNHTSSPSIYPITVTDEEHGPTSGTRSSPYLRRRRCMIGCCGCCVAITLLLGIVILILSFTVFKIKDPSVSINYIDFTDFDAGLGTNTNPISANITLNANLAIKNPNIASFKFKNSTTDFYYKGQTIGVAYAPNGEVRAYKTTEMNVTLDVLTDQAAKAAPAFNISGLVFGQDLNLTSYTDIAGRVNVLGIYKRNIDVMLNCTYTVEYSADGFESKTTTCVADTA</sequence>
<gene>
    <name evidence="4" type="ORF">FCM35_KLT15881</name>
</gene>
<protein>
    <submittedName>
        <fullName evidence="4">Late embryogenesis abundant protein</fullName>
    </submittedName>
</protein>
<keyword evidence="2" id="KW-0812">Transmembrane</keyword>
<dbReference type="EMBL" id="SWLB01000003">
    <property type="protein sequence ID" value="KAF3340110.1"/>
    <property type="molecule type" value="Genomic_DNA"/>
</dbReference>
<dbReference type="Proteomes" id="UP000623129">
    <property type="component" value="Unassembled WGS sequence"/>
</dbReference>
<comment type="caution">
    <text evidence="4">The sequence shown here is derived from an EMBL/GenBank/DDBJ whole genome shotgun (WGS) entry which is preliminary data.</text>
</comment>
<dbReference type="SUPFAM" id="SSF117070">
    <property type="entry name" value="LEA14-like"/>
    <property type="match status" value="1"/>
</dbReference>
<accession>A0A833VSE4</accession>
<keyword evidence="2" id="KW-0472">Membrane</keyword>
<dbReference type="Pfam" id="PF03168">
    <property type="entry name" value="LEA_2"/>
    <property type="match status" value="1"/>
</dbReference>
<feature type="region of interest" description="Disordered" evidence="1">
    <location>
        <begin position="1"/>
        <end position="42"/>
    </location>
</feature>
<organism evidence="4 5">
    <name type="scientific">Carex littledalei</name>
    <dbReference type="NCBI Taxonomy" id="544730"/>
    <lineage>
        <taxon>Eukaryota</taxon>
        <taxon>Viridiplantae</taxon>
        <taxon>Streptophyta</taxon>
        <taxon>Embryophyta</taxon>
        <taxon>Tracheophyta</taxon>
        <taxon>Spermatophyta</taxon>
        <taxon>Magnoliopsida</taxon>
        <taxon>Liliopsida</taxon>
        <taxon>Poales</taxon>
        <taxon>Cyperaceae</taxon>
        <taxon>Cyperoideae</taxon>
        <taxon>Cariceae</taxon>
        <taxon>Carex</taxon>
        <taxon>Carex subgen. Euthyceras</taxon>
    </lineage>
</organism>
<evidence type="ECO:0000313" key="5">
    <source>
        <dbReference type="Proteomes" id="UP000623129"/>
    </source>
</evidence>
<feature type="domain" description="Late embryogenesis abundant protein LEA-2 subgroup" evidence="3">
    <location>
        <begin position="116"/>
        <end position="217"/>
    </location>
</feature>
<dbReference type="InterPro" id="IPR004864">
    <property type="entry name" value="LEA_2"/>
</dbReference>